<reference evidence="2 3" key="1">
    <citation type="submission" date="2017-05" db="EMBL/GenBank/DDBJ databases">
        <title>Biotechnological potential of actinobacteria isolated from South African environments.</title>
        <authorList>
            <person name="Le Roes-Hill M."/>
            <person name="Prins A."/>
            <person name="Durrell K.A."/>
        </authorList>
    </citation>
    <scope>NUCLEOTIDE SEQUENCE [LARGE SCALE GENOMIC DNA]</scope>
    <source>
        <strain evidence="2">M26</strain>
    </source>
</reference>
<keyword evidence="1" id="KW-1133">Transmembrane helix</keyword>
<dbReference type="EMBL" id="NGFP01000091">
    <property type="protein sequence ID" value="OUC95011.1"/>
    <property type="molecule type" value="Genomic_DNA"/>
</dbReference>
<name>A0A243RJE3_9ACTN</name>
<sequence length="148" mass="16521">MRRLHRVRRTLNYVNLSTPLGLLVARLGGARTAAGPGGLILAHGYRIPFPVAGAFTVGNVVLTRHEEGYLAGDLLRHEDRHASQYMACVGLPMLPLYVVAVVVSVLICGHQASWNVFERLANLEDGNYPRKTPWWIRTKNHERGDFPQ</sequence>
<comment type="caution">
    <text evidence="2">The sequence shown here is derived from an EMBL/GenBank/DDBJ whole genome shotgun (WGS) entry which is preliminary data.</text>
</comment>
<gene>
    <name evidence="2" type="ORF">CA984_20360</name>
</gene>
<evidence type="ECO:0000313" key="2">
    <source>
        <dbReference type="EMBL" id="OUC95011.1"/>
    </source>
</evidence>
<evidence type="ECO:0000256" key="1">
    <source>
        <dbReference type="SAM" id="Phobius"/>
    </source>
</evidence>
<evidence type="ECO:0008006" key="4">
    <source>
        <dbReference type="Google" id="ProtNLM"/>
    </source>
</evidence>
<dbReference type="AlphaFoldDB" id="A0A243RJE3"/>
<keyword evidence="1" id="KW-0472">Membrane</keyword>
<evidence type="ECO:0000313" key="3">
    <source>
        <dbReference type="Proteomes" id="UP000194761"/>
    </source>
</evidence>
<proteinExistence type="predicted"/>
<accession>A0A243RJE3</accession>
<protein>
    <recommendedName>
        <fullName evidence="4">DUF4157 domain-containing protein</fullName>
    </recommendedName>
</protein>
<organism evidence="2 3">
    <name type="scientific">Streptosporangium minutum</name>
    <dbReference type="NCBI Taxonomy" id="569862"/>
    <lineage>
        <taxon>Bacteria</taxon>
        <taxon>Bacillati</taxon>
        <taxon>Actinomycetota</taxon>
        <taxon>Actinomycetes</taxon>
        <taxon>Streptosporangiales</taxon>
        <taxon>Streptosporangiaceae</taxon>
        <taxon>Streptosporangium</taxon>
    </lineage>
</organism>
<keyword evidence="3" id="KW-1185">Reference proteome</keyword>
<dbReference type="RefSeq" id="WP_086574751.1">
    <property type="nucleotide sequence ID" value="NZ_NGFP01000091.1"/>
</dbReference>
<dbReference type="Proteomes" id="UP000194761">
    <property type="component" value="Unassembled WGS sequence"/>
</dbReference>
<keyword evidence="1" id="KW-0812">Transmembrane</keyword>
<feature type="transmembrane region" description="Helical" evidence="1">
    <location>
        <begin position="85"/>
        <end position="107"/>
    </location>
</feature>